<proteinExistence type="predicted"/>
<dbReference type="AlphaFoldDB" id="A0A7X3G321"/>
<feature type="domain" description="Putative Flp pilus-assembly TadG-like N-terminal" evidence="2">
    <location>
        <begin position="32"/>
        <end position="77"/>
    </location>
</feature>
<reference evidence="3 4" key="1">
    <citation type="submission" date="2019-12" db="EMBL/GenBank/DDBJ databases">
        <authorList>
            <person name="Li C."/>
            <person name="Zhao J."/>
        </authorList>
    </citation>
    <scope>NUCLEOTIDE SEQUENCE [LARGE SCALE GENOMIC DNA]</scope>
    <source>
        <strain evidence="3 4">NEAU-DD11</strain>
    </source>
</reference>
<evidence type="ECO:0000259" key="2">
    <source>
        <dbReference type="Pfam" id="PF13400"/>
    </source>
</evidence>
<keyword evidence="1" id="KW-0812">Transmembrane</keyword>
<name>A0A7X3G321_9BURK</name>
<evidence type="ECO:0000256" key="1">
    <source>
        <dbReference type="SAM" id="Phobius"/>
    </source>
</evidence>
<sequence length="505" mass="53238">MKEKMPTLDRHSPFLTGGSFSCSGRSMNRETGAIAIMTAILLPVIFGFFMLALDFSRIYNRKVEMQTLADAVAIAAAKKLDGTTTGISAALAAAQGVVEDPANGPKYDYLNNITWENAAIKFGASPDSNSGWKSDGEAAASPAGLVFVKVDTGLLSGHYGKVDMFFAPILSSSFSSVETGHITIAGKARLQVTPLAICAMSPTARARRQNANGTQYDELAEYGFRRGVGYNLMNLNPNGPTAMSFQVDPVSLAGGATTNFNQSIYEPYICTGTMAVPKVTGATVAVQSPFPIGTYYSHLNSRFDPYAGTCDVNTSPPDSNVKQYAFAGVSWMSTKATVQVAKTDTSTTAMLQTVAEIGPTNYPTAVDYGALWSFARAVPWSSVADPAAPEPAGGYTSFNATSLIWSKLYGSASTVGTYPSSTPYLTTSGSSYFQTPPTVARRPGAKNRRVLNIPLLSCPVTGSTATVLGIGKFLMTIPADSSAIYAEFGGIATDAQLGGPVEIYQ</sequence>
<dbReference type="InterPro" id="IPR028087">
    <property type="entry name" value="Tad_N"/>
</dbReference>
<dbReference type="EMBL" id="WSES01000007">
    <property type="protein sequence ID" value="MVW62781.1"/>
    <property type="molecule type" value="Genomic_DNA"/>
</dbReference>
<keyword evidence="1" id="KW-0472">Membrane</keyword>
<comment type="caution">
    <text evidence="3">The sequence shown here is derived from an EMBL/GenBank/DDBJ whole genome shotgun (WGS) entry which is preliminary data.</text>
</comment>
<accession>A0A7X3G321</accession>
<dbReference type="PROSITE" id="PS51257">
    <property type="entry name" value="PROKAR_LIPOPROTEIN"/>
    <property type="match status" value="1"/>
</dbReference>
<keyword evidence="1" id="KW-1133">Transmembrane helix</keyword>
<evidence type="ECO:0000313" key="3">
    <source>
        <dbReference type="EMBL" id="MVW62781.1"/>
    </source>
</evidence>
<evidence type="ECO:0000313" key="4">
    <source>
        <dbReference type="Proteomes" id="UP000443353"/>
    </source>
</evidence>
<organism evidence="3 4">
    <name type="scientific">Massilia cellulosiltytica</name>
    <dbReference type="NCBI Taxonomy" id="2683234"/>
    <lineage>
        <taxon>Bacteria</taxon>
        <taxon>Pseudomonadati</taxon>
        <taxon>Pseudomonadota</taxon>
        <taxon>Betaproteobacteria</taxon>
        <taxon>Burkholderiales</taxon>
        <taxon>Oxalobacteraceae</taxon>
        <taxon>Telluria group</taxon>
        <taxon>Massilia</taxon>
    </lineage>
</organism>
<dbReference type="Proteomes" id="UP000443353">
    <property type="component" value="Unassembled WGS sequence"/>
</dbReference>
<feature type="transmembrane region" description="Helical" evidence="1">
    <location>
        <begin position="33"/>
        <end position="53"/>
    </location>
</feature>
<dbReference type="RefSeq" id="WP_160410053.1">
    <property type="nucleotide sequence ID" value="NZ_WSES01000007.1"/>
</dbReference>
<gene>
    <name evidence="3" type="ORF">GPY61_22890</name>
</gene>
<protein>
    <submittedName>
        <fullName evidence="3">Pilus assembly protein TadE</fullName>
    </submittedName>
</protein>
<dbReference type="Pfam" id="PF13400">
    <property type="entry name" value="Tad"/>
    <property type="match status" value="1"/>
</dbReference>
<keyword evidence="4" id="KW-1185">Reference proteome</keyword>